<dbReference type="Pfam" id="PF04932">
    <property type="entry name" value="Wzy_C"/>
    <property type="match status" value="1"/>
</dbReference>
<evidence type="ECO:0000256" key="2">
    <source>
        <dbReference type="ARBA" id="ARBA00022692"/>
    </source>
</evidence>
<name>A0ABT0WI91_9BACI</name>
<organism evidence="7 8">
    <name type="scientific">Neobacillus pocheonensis</name>
    <dbReference type="NCBI Taxonomy" id="363869"/>
    <lineage>
        <taxon>Bacteria</taxon>
        <taxon>Bacillati</taxon>
        <taxon>Bacillota</taxon>
        <taxon>Bacilli</taxon>
        <taxon>Bacillales</taxon>
        <taxon>Bacillaceae</taxon>
        <taxon>Neobacillus</taxon>
    </lineage>
</organism>
<keyword evidence="3 5" id="KW-1133">Transmembrane helix</keyword>
<dbReference type="InterPro" id="IPR007016">
    <property type="entry name" value="O-antigen_ligase-rel_domated"/>
</dbReference>
<feature type="transmembrane region" description="Helical" evidence="5">
    <location>
        <begin position="266"/>
        <end position="284"/>
    </location>
</feature>
<dbReference type="GO" id="GO:0016874">
    <property type="term" value="F:ligase activity"/>
    <property type="evidence" value="ECO:0007669"/>
    <property type="project" value="UniProtKB-KW"/>
</dbReference>
<keyword evidence="7" id="KW-0436">Ligase</keyword>
<evidence type="ECO:0000259" key="6">
    <source>
        <dbReference type="Pfam" id="PF04932"/>
    </source>
</evidence>
<feature type="transmembrane region" description="Helical" evidence="5">
    <location>
        <begin position="420"/>
        <end position="436"/>
    </location>
</feature>
<sequence>MNKFEKILLTTFFIELFVGGGGRLIDFHVISIRQLLFLLLLLTYVYRIVKEKAIFNKEINTFFRLTPVSIGIYCLLGWFVVSSLIGFVHGHPKGAIITNFLRVTFFVLYFPLAYYISKDRFPVKRIITILKYSALAVAIFTITVSLLGKTIFSGNNFRPFYDFMNWMMNDDLFFRPSNSVFYKSHFYVLVGVVLSMNDLLNKKFTKSDLAIVILGGFSLIWSETRGFLLAFMLIVFLIIVLDMKIIVDPLKGLSKKLQKLIQSKQFIKKFVILLVIMVAVPFLFQNMTLERFGNTTIDQTSTTNVKGHKNQETQVNDVSVNARMKFIVASKDILKHPTNLVFGTGYGTTIAGRITGIEMSFLQILVEQGIIGFATWLFLFFIFYYNYYVAYKKGYKLTTLDISLMATFMGILLLTNINPFINNPIGIGFFLILLVISQNKKQFRLKEEFE</sequence>
<feature type="transmembrane region" description="Helical" evidence="5">
    <location>
        <begin position="204"/>
        <end position="221"/>
    </location>
</feature>
<dbReference type="EMBL" id="JAMQCR010000003">
    <property type="protein sequence ID" value="MCM2536043.1"/>
    <property type="molecule type" value="Genomic_DNA"/>
</dbReference>
<evidence type="ECO:0000256" key="5">
    <source>
        <dbReference type="SAM" id="Phobius"/>
    </source>
</evidence>
<feature type="transmembrane region" description="Helical" evidence="5">
    <location>
        <begin position="7"/>
        <end position="25"/>
    </location>
</feature>
<dbReference type="Proteomes" id="UP001523262">
    <property type="component" value="Unassembled WGS sequence"/>
</dbReference>
<protein>
    <submittedName>
        <fullName evidence="7">O-antigen ligase family protein</fullName>
    </submittedName>
</protein>
<feature type="transmembrane region" description="Helical" evidence="5">
    <location>
        <begin position="129"/>
        <end position="152"/>
    </location>
</feature>
<keyword evidence="4 5" id="KW-0472">Membrane</keyword>
<evidence type="ECO:0000256" key="1">
    <source>
        <dbReference type="ARBA" id="ARBA00004141"/>
    </source>
</evidence>
<feature type="transmembrane region" description="Helical" evidence="5">
    <location>
        <begin position="227"/>
        <end position="246"/>
    </location>
</feature>
<comment type="caution">
    <text evidence="7">The sequence shown here is derived from an EMBL/GenBank/DDBJ whole genome shotgun (WGS) entry which is preliminary data.</text>
</comment>
<feature type="domain" description="O-antigen ligase-related" evidence="6">
    <location>
        <begin position="211"/>
        <end position="377"/>
    </location>
</feature>
<keyword evidence="8" id="KW-1185">Reference proteome</keyword>
<accession>A0ABT0WI91</accession>
<feature type="transmembrane region" description="Helical" evidence="5">
    <location>
        <begin position="70"/>
        <end position="90"/>
    </location>
</feature>
<feature type="transmembrane region" description="Helical" evidence="5">
    <location>
        <begin position="96"/>
        <end position="117"/>
    </location>
</feature>
<evidence type="ECO:0000256" key="3">
    <source>
        <dbReference type="ARBA" id="ARBA00022989"/>
    </source>
</evidence>
<evidence type="ECO:0000256" key="4">
    <source>
        <dbReference type="ARBA" id="ARBA00023136"/>
    </source>
</evidence>
<comment type="subcellular location">
    <subcellularLocation>
        <location evidence="1">Membrane</location>
        <topology evidence="1">Multi-pass membrane protein</topology>
    </subcellularLocation>
</comment>
<evidence type="ECO:0000313" key="8">
    <source>
        <dbReference type="Proteomes" id="UP001523262"/>
    </source>
</evidence>
<feature type="transmembrane region" description="Helical" evidence="5">
    <location>
        <begin position="369"/>
        <end position="387"/>
    </location>
</feature>
<keyword evidence="2 5" id="KW-0812">Transmembrane</keyword>
<proteinExistence type="predicted"/>
<feature type="transmembrane region" description="Helical" evidence="5">
    <location>
        <begin position="172"/>
        <end position="192"/>
    </location>
</feature>
<feature type="transmembrane region" description="Helical" evidence="5">
    <location>
        <begin position="31"/>
        <end position="49"/>
    </location>
</feature>
<reference evidence="7 8" key="1">
    <citation type="submission" date="2022-06" db="EMBL/GenBank/DDBJ databases">
        <authorList>
            <person name="Jeon C.O."/>
        </authorList>
    </citation>
    <scope>NUCLEOTIDE SEQUENCE [LARGE SCALE GENOMIC DNA]</scope>
    <source>
        <strain evidence="7 8">KCTC 13943</strain>
    </source>
</reference>
<gene>
    <name evidence="7" type="ORF">NDK43_31800</name>
</gene>
<evidence type="ECO:0000313" key="7">
    <source>
        <dbReference type="EMBL" id="MCM2536043.1"/>
    </source>
</evidence>